<dbReference type="Proteomes" id="UP000640299">
    <property type="component" value="Chromosome"/>
</dbReference>
<protein>
    <recommendedName>
        <fullName evidence="4">HTH cro/C1-type domain-containing protein</fullName>
    </recommendedName>
</protein>
<organism evidence="2 3">
    <name type="scientific">Mammaliicoccus sciuri</name>
    <name type="common">Staphylococcus sciuri</name>
    <dbReference type="NCBI Taxonomy" id="1296"/>
    <lineage>
        <taxon>Bacteria</taxon>
        <taxon>Bacillati</taxon>
        <taxon>Bacillota</taxon>
        <taxon>Bacilli</taxon>
        <taxon>Bacillales</taxon>
        <taxon>Staphylococcaceae</taxon>
        <taxon>Mammaliicoccus</taxon>
    </lineage>
</organism>
<name>A0AB37HSZ4_MAMSC</name>
<feature type="coiled-coil region" evidence="1">
    <location>
        <begin position="49"/>
        <end position="83"/>
    </location>
</feature>
<dbReference type="AlphaFoldDB" id="A0AB37HSZ4"/>
<dbReference type="EMBL" id="CP069389">
    <property type="protein sequence ID" value="QRN92678.1"/>
    <property type="molecule type" value="Genomic_DNA"/>
</dbReference>
<gene>
    <name evidence="2" type="ORF">JRU67_09400</name>
</gene>
<evidence type="ECO:0000313" key="2">
    <source>
        <dbReference type="EMBL" id="QRN92678.1"/>
    </source>
</evidence>
<accession>A0AB37HSZ4</accession>
<evidence type="ECO:0008006" key="4">
    <source>
        <dbReference type="Google" id="ProtNLM"/>
    </source>
</evidence>
<evidence type="ECO:0000313" key="3">
    <source>
        <dbReference type="Proteomes" id="UP000640299"/>
    </source>
</evidence>
<reference evidence="2" key="1">
    <citation type="submission" date="2021-02" db="EMBL/GenBank/DDBJ databases">
        <title>cfr and optrA-positive Staphylococcus spp.</title>
        <authorList>
            <person name="Chen L."/>
        </authorList>
    </citation>
    <scope>NUCLEOTIDE SEQUENCE</scope>
    <source>
        <strain evidence="2">GDQ20D70P</strain>
    </source>
</reference>
<dbReference type="SUPFAM" id="SSF47413">
    <property type="entry name" value="lambda repressor-like DNA-binding domains"/>
    <property type="match status" value="1"/>
</dbReference>
<proteinExistence type="predicted"/>
<dbReference type="Gene3D" id="1.10.260.40">
    <property type="entry name" value="lambda repressor-like DNA-binding domains"/>
    <property type="match status" value="1"/>
</dbReference>
<sequence>MSMAEFGNYLSASKGNVATWEKGISLPNKSRIKSIAKLGSMPIDELLDITNYEELYALEKERNSLLEQEIQVLKEQLNLLNKKDTSTKVSK</sequence>
<evidence type="ECO:0000256" key="1">
    <source>
        <dbReference type="SAM" id="Coils"/>
    </source>
</evidence>
<dbReference type="GO" id="GO:0003677">
    <property type="term" value="F:DNA binding"/>
    <property type="evidence" value="ECO:0007669"/>
    <property type="project" value="InterPro"/>
</dbReference>
<keyword evidence="1" id="KW-0175">Coiled coil</keyword>
<dbReference type="InterPro" id="IPR010982">
    <property type="entry name" value="Lambda_DNA-bd_dom_sf"/>
</dbReference>